<dbReference type="InterPro" id="IPR013818">
    <property type="entry name" value="Lipase"/>
</dbReference>
<protein>
    <submittedName>
        <fullName evidence="8">Phospholipase A1 member A-like</fullName>
    </submittedName>
</protein>
<feature type="domain" description="Lipase" evidence="6">
    <location>
        <begin position="36"/>
        <end position="252"/>
    </location>
</feature>
<evidence type="ECO:0000256" key="4">
    <source>
        <dbReference type="RuleBase" id="RU004262"/>
    </source>
</evidence>
<evidence type="ECO:0000313" key="8">
    <source>
        <dbReference type="RefSeq" id="XP_008484747.1"/>
    </source>
</evidence>
<dbReference type="OMA" id="PPYCPKY"/>
<dbReference type="Pfam" id="PF00151">
    <property type="entry name" value="Lipase"/>
    <property type="match status" value="1"/>
</dbReference>
<sequence>MLFGYITLLVACFYGVSSQRILEALTLGNNNPNVTRDDCVWKRERVCPDPDITFHLYTNHGGKVQSEEVNTRYPAWIHSSAYDNTKPSVILIHGYAGVRSDYMPVAVLRDAYLKSGQHNVFLVDWSPLAAVPCYASAVHNMRSVARCTAHFMEFLRMSGVPTDQTTCVGHSLGAHVCGITSNFLIFRMSKIIGLDPARPLIRNNLKARLDPGDAIIVQVLHTSSTFGDPKRMGTVDVCVNGGRSQPFCAEAKSKKREII</sequence>
<dbReference type="STRING" id="121845.A0A1S3DMV9"/>
<gene>
    <name evidence="8" type="primary">LOC103521414</name>
</gene>
<keyword evidence="7" id="KW-1185">Reference proteome</keyword>
<evidence type="ECO:0000256" key="2">
    <source>
        <dbReference type="ARBA" id="ARBA00010701"/>
    </source>
</evidence>
<dbReference type="SUPFAM" id="SSF53474">
    <property type="entry name" value="alpha/beta-Hydrolases"/>
    <property type="match status" value="1"/>
</dbReference>
<dbReference type="AlphaFoldDB" id="A0A1S3DMV9"/>
<feature type="signal peptide" evidence="5">
    <location>
        <begin position="1"/>
        <end position="18"/>
    </location>
</feature>
<dbReference type="GO" id="GO:0005615">
    <property type="term" value="C:extracellular space"/>
    <property type="evidence" value="ECO:0007669"/>
    <property type="project" value="TreeGrafter"/>
</dbReference>
<dbReference type="PANTHER" id="PTHR11610">
    <property type="entry name" value="LIPASE"/>
    <property type="match status" value="1"/>
</dbReference>
<dbReference type="RefSeq" id="XP_008484747.1">
    <property type="nucleotide sequence ID" value="XM_008486525.3"/>
</dbReference>
<accession>A0A1S3DMV9</accession>
<keyword evidence="3" id="KW-0964">Secreted</keyword>
<comment type="subcellular location">
    <subcellularLocation>
        <location evidence="1">Secreted</location>
    </subcellularLocation>
</comment>
<keyword evidence="5" id="KW-0732">Signal</keyword>
<proteinExistence type="inferred from homology"/>
<evidence type="ECO:0000256" key="3">
    <source>
        <dbReference type="ARBA" id="ARBA00022525"/>
    </source>
</evidence>
<dbReference type="PaxDb" id="121845-A0A1S3DMV9"/>
<organism evidence="7 8">
    <name type="scientific">Diaphorina citri</name>
    <name type="common">Asian citrus psyllid</name>
    <dbReference type="NCBI Taxonomy" id="121845"/>
    <lineage>
        <taxon>Eukaryota</taxon>
        <taxon>Metazoa</taxon>
        <taxon>Ecdysozoa</taxon>
        <taxon>Arthropoda</taxon>
        <taxon>Hexapoda</taxon>
        <taxon>Insecta</taxon>
        <taxon>Pterygota</taxon>
        <taxon>Neoptera</taxon>
        <taxon>Paraneoptera</taxon>
        <taxon>Hemiptera</taxon>
        <taxon>Sternorrhyncha</taxon>
        <taxon>Psylloidea</taxon>
        <taxon>Psyllidae</taxon>
        <taxon>Diaphorininae</taxon>
        <taxon>Diaphorina</taxon>
    </lineage>
</organism>
<dbReference type="InterPro" id="IPR029058">
    <property type="entry name" value="AB_hydrolase_fold"/>
</dbReference>
<feature type="chain" id="PRO_5010342528" evidence="5">
    <location>
        <begin position="19"/>
        <end position="259"/>
    </location>
</feature>
<name>A0A1S3DMV9_DIACI</name>
<dbReference type="Gene3D" id="3.40.50.1820">
    <property type="entry name" value="alpha/beta hydrolase"/>
    <property type="match status" value="1"/>
</dbReference>
<evidence type="ECO:0000256" key="1">
    <source>
        <dbReference type="ARBA" id="ARBA00004613"/>
    </source>
</evidence>
<dbReference type="PANTHER" id="PTHR11610:SF172">
    <property type="entry name" value="LIPASE MEMBER H-A-LIKE PROTEIN"/>
    <property type="match status" value="1"/>
</dbReference>
<evidence type="ECO:0000259" key="6">
    <source>
        <dbReference type="Pfam" id="PF00151"/>
    </source>
</evidence>
<dbReference type="Proteomes" id="UP000079169">
    <property type="component" value="Unplaced"/>
</dbReference>
<dbReference type="GO" id="GO:0016298">
    <property type="term" value="F:lipase activity"/>
    <property type="evidence" value="ECO:0007669"/>
    <property type="project" value="InterPro"/>
</dbReference>
<comment type="similarity">
    <text evidence="2 4">Belongs to the AB hydrolase superfamily. Lipase family.</text>
</comment>
<dbReference type="InterPro" id="IPR000734">
    <property type="entry name" value="TAG_lipase"/>
</dbReference>
<dbReference type="GeneID" id="103521414"/>
<dbReference type="KEGG" id="dci:103521414"/>
<dbReference type="GO" id="GO:0017171">
    <property type="term" value="F:serine hydrolase activity"/>
    <property type="evidence" value="ECO:0007669"/>
    <property type="project" value="TreeGrafter"/>
</dbReference>
<evidence type="ECO:0000313" key="7">
    <source>
        <dbReference type="Proteomes" id="UP000079169"/>
    </source>
</evidence>
<reference evidence="8" key="1">
    <citation type="submission" date="2025-08" db="UniProtKB">
        <authorList>
            <consortium name="RefSeq"/>
        </authorList>
    </citation>
    <scope>IDENTIFICATION</scope>
</reference>
<evidence type="ECO:0000256" key="5">
    <source>
        <dbReference type="SAM" id="SignalP"/>
    </source>
</evidence>
<dbReference type="GO" id="GO:0016042">
    <property type="term" value="P:lipid catabolic process"/>
    <property type="evidence" value="ECO:0007669"/>
    <property type="project" value="TreeGrafter"/>
</dbReference>